<protein>
    <recommendedName>
        <fullName evidence="10">CTP synthase</fullName>
        <ecNumber evidence="10">6.3.4.2</ecNumber>
    </recommendedName>
    <alternativeName>
        <fullName evidence="10">UTP--ammonia ligase</fullName>
    </alternativeName>
</protein>
<evidence type="ECO:0000256" key="10">
    <source>
        <dbReference type="RuleBase" id="RU810713"/>
    </source>
</evidence>
<evidence type="ECO:0000313" key="14">
    <source>
        <dbReference type="EMBL" id="ROT84774.1"/>
    </source>
</evidence>
<dbReference type="CDD" id="cd01746">
    <property type="entry name" value="GATase1_CTP_Synthase"/>
    <property type="match status" value="1"/>
</dbReference>
<evidence type="ECO:0000256" key="3">
    <source>
        <dbReference type="ARBA" id="ARBA00022598"/>
    </source>
</evidence>
<dbReference type="FunFam" id="3.40.50.300:FF:000207">
    <property type="entry name" value="CTP synthase"/>
    <property type="match status" value="1"/>
</dbReference>
<feature type="region of interest" description="Disordered" evidence="11">
    <location>
        <begin position="569"/>
        <end position="642"/>
    </location>
</feature>
<dbReference type="GO" id="GO:0005524">
    <property type="term" value="F:ATP binding"/>
    <property type="evidence" value="ECO:0007669"/>
    <property type="project" value="UniProtKB-KW"/>
</dbReference>
<dbReference type="InterPro" id="IPR017926">
    <property type="entry name" value="GATASE"/>
</dbReference>
<comment type="function">
    <text evidence="8">Catalyzes the ATP-dependent amination of UTP to CTP with either L-glutamine or ammonia as the source of nitrogen. Constitutes the rate-limiting enzyme in the synthesis of cytosine nucleotides.</text>
</comment>
<dbReference type="SUPFAM" id="SSF52317">
    <property type="entry name" value="Class I glutamine amidotransferase-like"/>
    <property type="match status" value="1"/>
</dbReference>
<feature type="compositionally biased region" description="Polar residues" evidence="11">
    <location>
        <begin position="617"/>
        <end position="628"/>
    </location>
</feature>
<dbReference type="EMBL" id="QCYY01000501">
    <property type="protein sequence ID" value="ROT84774.1"/>
    <property type="molecule type" value="Genomic_DNA"/>
</dbReference>
<name>A0A423U7U3_PENVA</name>
<dbReference type="InterPro" id="IPR033828">
    <property type="entry name" value="GATase1_CTP_Synthase"/>
</dbReference>
<comment type="pathway">
    <text evidence="1 10">Pyrimidine metabolism; CTP biosynthesis via de novo pathway; CTP from UDP: step 2/2.</text>
</comment>
<keyword evidence="6 10" id="KW-0315">Glutamine amidotransferase</keyword>
<evidence type="ECO:0000256" key="5">
    <source>
        <dbReference type="ARBA" id="ARBA00022840"/>
    </source>
</evidence>
<comment type="catalytic activity">
    <reaction evidence="9 10">
        <text>UTP + L-glutamine + ATP + H2O = CTP + L-glutamate + ADP + phosphate + 2 H(+)</text>
        <dbReference type="Rhea" id="RHEA:26426"/>
        <dbReference type="ChEBI" id="CHEBI:15377"/>
        <dbReference type="ChEBI" id="CHEBI:15378"/>
        <dbReference type="ChEBI" id="CHEBI:29985"/>
        <dbReference type="ChEBI" id="CHEBI:30616"/>
        <dbReference type="ChEBI" id="CHEBI:37563"/>
        <dbReference type="ChEBI" id="CHEBI:43474"/>
        <dbReference type="ChEBI" id="CHEBI:46398"/>
        <dbReference type="ChEBI" id="CHEBI:58359"/>
        <dbReference type="ChEBI" id="CHEBI:456216"/>
        <dbReference type="EC" id="6.3.4.2"/>
    </reaction>
</comment>
<sequence>MASFSSQIQNPIMKYILVTGGVISGIGKGVIASSVGTILKHCGLRVTSIKIDPYINIDAGTFSPYEHGEVFVLDDGGEVDLDLGNYERFLDVTLHRDNNITTGKIYQSVINKERRGDYLGKTVQVVPHITDAIQEWVETVAHRPVDGDHADPEVCIIELGGTIGDIEGMPFVEAFRQFQFRVKRENICVVHVSLVPQPSSTGEHKTKPTQASVRELRGLGLSPDFIVCRSEKPIDQSVKHKISNFCHVSPEQVICLHDASSIYAVPLMLEEQQVSHLLSDRLSLNLNTHRPRNFMKKWRDLSTKHEHLRYSVTIVLVGKYTQLEDSYASVIKALQHAALACNRKLELKCMEAEDLEEEAKANRPVKYYEAWQNVCKANGIIVPGGFGQRGMEGKVAVCKWARTMKKPLLGVCLGLQAAVIEYSRNVLGWADANSQEMSPEGTRHVIVEMPEHNPGQLGGTMRLGKRQTVFKSHDSKLRQLYGNVDYVEERHRHRFEVNPKFVADLEAAGMKFVGHDVDGERMEIMELADHPYYVACQYHPEYLTRPLKPSPPYLGLILASSGKLEQYLSRGCRMSPTDSPESSDEELPMPPHLLVHQTDKPSMSPASRTTPPPTLQEMPTSALNSTPSPAEKGDLEESKQSL</sequence>
<feature type="domain" description="Glutamine amidotransferase" evidence="12">
    <location>
        <begin position="324"/>
        <end position="553"/>
    </location>
</feature>
<dbReference type="Pfam" id="PF06418">
    <property type="entry name" value="CTP_synth_N"/>
    <property type="match status" value="1"/>
</dbReference>
<dbReference type="Pfam" id="PF00117">
    <property type="entry name" value="GATase"/>
    <property type="match status" value="1"/>
</dbReference>
<dbReference type="AlphaFoldDB" id="A0A423U7U3"/>
<dbReference type="Gene3D" id="3.40.50.880">
    <property type="match status" value="1"/>
</dbReference>
<dbReference type="FunFam" id="3.40.50.880:FF:000005">
    <property type="entry name" value="CTP synthase"/>
    <property type="match status" value="1"/>
</dbReference>
<keyword evidence="3 10" id="KW-0436">Ligase</keyword>
<feature type="compositionally biased region" description="Basic and acidic residues" evidence="11">
    <location>
        <begin position="631"/>
        <end position="642"/>
    </location>
</feature>
<dbReference type="EC" id="6.3.4.2" evidence="10"/>
<accession>A0A423U7U3</accession>
<dbReference type="GO" id="GO:0044210">
    <property type="term" value="P:'de novo' CTP biosynthetic process"/>
    <property type="evidence" value="ECO:0007669"/>
    <property type="project" value="UniProtKB-UniRule"/>
</dbReference>
<dbReference type="GO" id="GO:0019856">
    <property type="term" value="P:pyrimidine nucleobase biosynthetic process"/>
    <property type="evidence" value="ECO:0007669"/>
    <property type="project" value="TreeGrafter"/>
</dbReference>
<dbReference type="Proteomes" id="UP000283509">
    <property type="component" value="Unassembled WGS sequence"/>
</dbReference>
<evidence type="ECO:0000256" key="8">
    <source>
        <dbReference type="ARBA" id="ARBA00037348"/>
    </source>
</evidence>
<dbReference type="GO" id="GO:0005737">
    <property type="term" value="C:cytoplasm"/>
    <property type="evidence" value="ECO:0007669"/>
    <property type="project" value="TreeGrafter"/>
</dbReference>
<organism evidence="14 15">
    <name type="scientific">Penaeus vannamei</name>
    <name type="common">Whiteleg shrimp</name>
    <name type="synonym">Litopenaeus vannamei</name>
    <dbReference type="NCBI Taxonomy" id="6689"/>
    <lineage>
        <taxon>Eukaryota</taxon>
        <taxon>Metazoa</taxon>
        <taxon>Ecdysozoa</taxon>
        <taxon>Arthropoda</taxon>
        <taxon>Crustacea</taxon>
        <taxon>Multicrustacea</taxon>
        <taxon>Malacostraca</taxon>
        <taxon>Eumalacostraca</taxon>
        <taxon>Eucarida</taxon>
        <taxon>Decapoda</taxon>
        <taxon>Dendrobranchiata</taxon>
        <taxon>Penaeoidea</taxon>
        <taxon>Penaeidae</taxon>
        <taxon>Penaeus</taxon>
    </lineage>
</organism>
<evidence type="ECO:0000256" key="9">
    <source>
        <dbReference type="ARBA" id="ARBA00047781"/>
    </source>
</evidence>
<evidence type="ECO:0000256" key="6">
    <source>
        <dbReference type="ARBA" id="ARBA00022962"/>
    </source>
</evidence>
<evidence type="ECO:0000256" key="1">
    <source>
        <dbReference type="ARBA" id="ARBA00005171"/>
    </source>
</evidence>
<dbReference type="NCBIfam" id="NF003792">
    <property type="entry name" value="PRK05380.1"/>
    <property type="match status" value="1"/>
</dbReference>
<dbReference type="OrthoDB" id="1739076at2759"/>
<dbReference type="PANTHER" id="PTHR11550:SF0">
    <property type="entry name" value="CTP SYNTHASE-RELATED"/>
    <property type="match status" value="1"/>
</dbReference>
<evidence type="ECO:0000259" key="13">
    <source>
        <dbReference type="Pfam" id="PF06418"/>
    </source>
</evidence>
<dbReference type="CDD" id="cd03113">
    <property type="entry name" value="CTPS_N"/>
    <property type="match status" value="1"/>
</dbReference>
<keyword evidence="5 10" id="KW-0067">ATP-binding</keyword>
<gene>
    <name evidence="14" type="ORF">C7M84_022036</name>
</gene>
<comment type="caution">
    <text evidence="14">The sequence shown here is derived from an EMBL/GenBank/DDBJ whole genome shotgun (WGS) entry which is preliminary data.</text>
</comment>
<proteinExistence type="inferred from homology"/>
<keyword evidence="4 10" id="KW-0547">Nucleotide-binding</keyword>
<feature type="domain" description="CTP synthase N-terminal" evidence="13">
    <location>
        <begin position="14"/>
        <end position="284"/>
    </location>
</feature>
<evidence type="ECO:0000313" key="15">
    <source>
        <dbReference type="Proteomes" id="UP000283509"/>
    </source>
</evidence>
<evidence type="ECO:0000256" key="7">
    <source>
        <dbReference type="ARBA" id="ARBA00022975"/>
    </source>
</evidence>
<dbReference type="GO" id="GO:0003883">
    <property type="term" value="F:CTP synthase activity"/>
    <property type="evidence" value="ECO:0007669"/>
    <property type="project" value="UniProtKB-UniRule"/>
</dbReference>
<dbReference type="InterPro" id="IPR017456">
    <property type="entry name" value="CTP_synthase_N"/>
</dbReference>
<dbReference type="SUPFAM" id="SSF52540">
    <property type="entry name" value="P-loop containing nucleoside triphosphate hydrolases"/>
    <property type="match status" value="1"/>
</dbReference>
<dbReference type="PROSITE" id="PS51273">
    <property type="entry name" value="GATASE_TYPE_1"/>
    <property type="match status" value="1"/>
</dbReference>
<dbReference type="GO" id="GO:0097268">
    <property type="term" value="C:cytoophidium"/>
    <property type="evidence" value="ECO:0007669"/>
    <property type="project" value="TreeGrafter"/>
</dbReference>
<keyword evidence="7 10" id="KW-0665">Pyrimidine biosynthesis</keyword>
<comment type="similarity">
    <text evidence="2 10">Belongs to the CTP synthase family.</text>
</comment>
<feature type="compositionally biased region" description="Polar residues" evidence="11">
    <location>
        <begin position="600"/>
        <end position="609"/>
    </location>
</feature>
<keyword evidence="15" id="KW-1185">Reference proteome</keyword>
<evidence type="ECO:0000256" key="4">
    <source>
        <dbReference type="ARBA" id="ARBA00022741"/>
    </source>
</evidence>
<evidence type="ECO:0000259" key="12">
    <source>
        <dbReference type="Pfam" id="PF00117"/>
    </source>
</evidence>
<evidence type="ECO:0000256" key="2">
    <source>
        <dbReference type="ARBA" id="ARBA00007533"/>
    </source>
</evidence>
<reference evidence="14 15" key="1">
    <citation type="submission" date="2018-04" db="EMBL/GenBank/DDBJ databases">
        <authorList>
            <person name="Zhang X."/>
            <person name="Yuan J."/>
            <person name="Li F."/>
            <person name="Xiang J."/>
        </authorList>
    </citation>
    <scope>NUCLEOTIDE SEQUENCE [LARGE SCALE GENOMIC DNA]</scope>
    <source>
        <tissue evidence="14">Muscle</tissue>
    </source>
</reference>
<dbReference type="UniPathway" id="UPA00159">
    <property type="reaction ID" value="UER00277"/>
</dbReference>
<dbReference type="PANTHER" id="PTHR11550">
    <property type="entry name" value="CTP SYNTHASE"/>
    <property type="match status" value="1"/>
</dbReference>
<dbReference type="Gene3D" id="3.40.50.300">
    <property type="entry name" value="P-loop containing nucleotide triphosphate hydrolases"/>
    <property type="match status" value="1"/>
</dbReference>
<dbReference type="GO" id="GO:0042802">
    <property type="term" value="F:identical protein binding"/>
    <property type="evidence" value="ECO:0007669"/>
    <property type="project" value="TreeGrafter"/>
</dbReference>
<dbReference type="InterPro" id="IPR029062">
    <property type="entry name" value="Class_I_gatase-like"/>
</dbReference>
<dbReference type="NCBIfam" id="TIGR00337">
    <property type="entry name" value="PyrG"/>
    <property type="match status" value="1"/>
</dbReference>
<dbReference type="InterPro" id="IPR004468">
    <property type="entry name" value="CTP_synthase"/>
</dbReference>
<reference evidence="14 15" key="2">
    <citation type="submission" date="2019-01" db="EMBL/GenBank/DDBJ databases">
        <title>The decoding of complex shrimp genome reveals the adaptation for benthos swimmer, frequently molting mechanism and breeding impact on genome.</title>
        <authorList>
            <person name="Sun Y."/>
            <person name="Gao Y."/>
            <person name="Yu Y."/>
        </authorList>
    </citation>
    <scope>NUCLEOTIDE SEQUENCE [LARGE SCALE GENOMIC DNA]</scope>
    <source>
        <tissue evidence="14">Muscle</tissue>
    </source>
</reference>
<dbReference type="STRING" id="6689.A0A423U7U3"/>
<evidence type="ECO:0000256" key="11">
    <source>
        <dbReference type="SAM" id="MobiDB-lite"/>
    </source>
</evidence>
<dbReference type="InterPro" id="IPR027417">
    <property type="entry name" value="P-loop_NTPase"/>
</dbReference>